<gene>
    <name evidence="1" type="ORF">METZ01_LOCUS78061</name>
</gene>
<dbReference type="AlphaFoldDB" id="A0A381UCY1"/>
<reference evidence="1" key="1">
    <citation type="submission" date="2018-05" db="EMBL/GenBank/DDBJ databases">
        <authorList>
            <person name="Lanie J.A."/>
            <person name="Ng W.-L."/>
            <person name="Kazmierczak K.M."/>
            <person name="Andrzejewski T.M."/>
            <person name="Davidsen T.M."/>
            <person name="Wayne K.J."/>
            <person name="Tettelin H."/>
            <person name="Glass J.I."/>
            <person name="Rusch D."/>
            <person name="Podicherti R."/>
            <person name="Tsui H.-C.T."/>
            <person name="Winkler M.E."/>
        </authorList>
    </citation>
    <scope>NUCLEOTIDE SEQUENCE</scope>
</reference>
<organism evidence="1">
    <name type="scientific">marine metagenome</name>
    <dbReference type="NCBI Taxonomy" id="408172"/>
    <lineage>
        <taxon>unclassified sequences</taxon>
        <taxon>metagenomes</taxon>
        <taxon>ecological metagenomes</taxon>
    </lineage>
</organism>
<accession>A0A381UCY1</accession>
<sequence length="52" mass="5366">VEADLFGIMVEAEPLEVSGLAHQLTQVEQPFAACGRINSEGDGGHTRSVAAG</sequence>
<proteinExistence type="predicted"/>
<protein>
    <submittedName>
        <fullName evidence="1">Uncharacterized protein</fullName>
    </submittedName>
</protein>
<name>A0A381UCY1_9ZZZZ</name>
<evidence type="ECO:0000313" key="1">
    <source>
        <dbReference type="EMBL" id="SVA25207.1"/>
    </source>
</evidence>
<feature type="non-terminal residue" evidence="1">
    <location>
        <position position="1"/>
    </location>
</feature>
<dbReference type="EMBL" id="UINC01006058">
    <property type="protein sequence ID" value="SVA25207.1"/>
    <property type="molecule type" value="Genomic_DNA"/>
</dbReference>